<feature type="coiled-coil region" evidence="1">
    <location>
        <begin position="12"/>
        <end position="85"/>
    </location>
</feature>
<evidence type="ECO:0000256" key="1">
    <source>
        <dbReference type="SAM" id="Coils"/>
    </source>
</evidence>
<gene>
    <name evidence="3" type="primary">Casp8ap2</name>
    <name evidence="3" type="ORF">g.33529</name>
</gene>
<feature type="compositionally biased region" description="Basic and acidic residues" evidence="2">
    <location>
        <begin position="1570"/>
        <end position="1582"/>
    </location>
</feature>
<accession>A0A0A1XBH8</accession>
<feature type="compositionally biased region" description="Basic and acidic residues" evidence="2">
    <location>
        <begin position="1490"/>
        <end position="1502"/>
    </location>
</feature>
<keyword evidence="1" id="KW-0175">Coiled coil</keyword>
<dbReference type="EMBL" id="GBXI01005996">
    <property type="protein sequence ID" value="JAD08296.1"/>
    <property type="molecule type" value="Transcribed_RNA"/>
</dbReference>
<reference evidence="3" key="1">
    <citation type="submission" date="2014-11" db="EMBL/GenBank/DDBJ databases">
        <authorList>
            <person name="Geib S."/>
        </authorList>
    </citation>
    <scope>NUCLEOTIDE SEQUENCE</scope>
</reference>
<feature type="compositionally biased region" description="Polar residues" evidence="2">
    <location>
        <begin position="966"/>
        <end position="981"/>
    </location>
</feature>
<feature type="region of interest" description="Disordered" evidence="2">
    <location>
        <begin position="691"/>
        <end position="720"/>
    </location>
</feature>
<dbReference type="CTD" id="36455"/>
<reference evidence="3" key="2">
    <citation type="journal article" date="2015" name="Gigascience">
        <title>Reconstructing a comprehensive transcriptome assembly of a white-pupal translocated strain of the pest fruit fly Bactrocera cucurbitae.</title>
        <authorList>
            <person name="Sim S.B."/>
            <person name="Calla B."/>
            <person name="Hall B."/>
            <person name="DeRego T."/>
            <person name="Geib S.M."/>
        </authorList>
    </citation>
    <scope>NUCLEOTIDE SEQUENCE</scope>
</reference>
<dbReference type="OrthoDB" id="1938039at2759"/>
<dbReference type="GeneID" id="105210958"/>
<feature type="region of interest" description="Disordered" evidence="2">
    <location>
        <begin position="938"/>
        <end position="985"/>
    </location>
</feature>
<feature type="region of interest" description="Disordered" evidence="2">
    <location>
        <begin position="889"/>
        <end position="926"/>
    </location>
</feature>
<feature type="compositionally biased region" description="Basic and acidic residues" evidence="2">
    <location>
        <begin position="950"/>
        <end position="965"/>
    </location>
</feature>
<feature type="region of interest" description="Disordered" evidence="2">
    <location>
        <begin position="170"/>
        <end position="385"/>
    </location>
</feature>
<feature type="compositionally biased region" description="Basic and acidic residues" evidence="2">
    <location>
        <begin position="1357"/>
        <end position="1383"/>
    </location>
</feature>
<name>A0A0A1XBH8_ZEUCU</name>
<sequence length="2059" mass="230545">MDLNDLDIYEDLDTFQKEEEKKTAELLSLEAKYNDSQKTIETLQVENAELKKQIRRIGINFQNLLDTAKAEIKRKDKQIDQIRKEKDDICFRRKQPRREYTDFGSSSQNTNSWFRDESVLPAHDFEANTNANAQRGKESVETMNNEQPCTTSYTKSLCEFVQMRDEYKKAELRDERSERKYDCDPQREKYNRANSQRDQHESRQRAHSKDSSARRDYSRSYDSRTADRSRRDERDIRHKNKLYTTEKEKESYNNTDNGRRQRSYDRLSDRSRHHSKEDSRYDRRSDRKEEKTKSESYDSRHDRRSDFKKYHEDTNKKSKEKNEKACEEVNNINKNEVATYAKNSDARKRHDDMRGKSSKPSESNRENKFNESHKLSKGSHTEAKRTETVEDLAFLGKNLPATKDPKNLEKVLAEEKLNKEKLLSAESDSTRTRTDTNANCLMPANGMTTPKKTAMLDKLFGSTPTNERDINSNTLSNAIGFLKSNNSSVTTSPSNYTDTSESTTIAYTNNRKNTESDEDYLPINGDQNNHNKNDIRVVVKNDNTATNSDLTVEAKSEELISSVTSKNQTADESTFTKFGNSVKTSEETLDFAKLATSMLSEEEEEEDETEVEQAVETVSTYNDAAIYNEQKTNGNKNKGGIQILQNIRLPNIYEIRAQQRRLLEAIAAKKAKRALTAKAKDIQKNANTTKMVPVPEDTSKDLEKTPTTATENNKGVGLQDGCVETKNKQDEECSLGNSPQLNVSVSADLNTITFNNEKTMEENGTETSNTAVQQSIGNVTLSDQNISSLLAAAAIIENAEKCVNSNTAADDAVLKQMKSDAICTNQQTESEVAISTNNIENSEEIPNAAEIMDIQLKQVDDHCQKETEETNSNEVNIDVNNTREIVAEETNSQNEAKNEQTSIEINIKSATSPTPDSRSEENQTEEVCTEVGKTYAKKDMPDGNLVTKVMSDDSERKDTSIESKENIPTLNSTTEGGQTFINKDMPDSNLLTKVLPDDSEQLKSIVESKENILKSQDPDESKDEDSQCSEKAENNTVIAAVAEESEKSCEQNVDTQGSSAKLQKMDEQKVVLTPEADSQACKKRIEPLKTANETMTKTQVVPENTESKCDMVLSEESTLEKHVVVSEQKTLEQTEVEITETKEVIESAVDKSEELLETAEASIAKTGVIENCIAESNDIVIPDSMTSSNTERSSECSTNVALSNDNNSIIIAKDLSAITENDTNTVAIEESVSRIHKVICAVTEIAGRNENELHESEVAVPYLINNKDTPIENCVEEKETIPAVQNVPKTEPTSVAESKEIKLHTKTPCMSKNIKSKPKELSKTINISAERNVIVENMKRAEVLWKFKIPKISAKRKREESVDSPSSKESKNTESEAVKREKLCNNAETPLNLHKKKKSTMLLSKQKSEEKKVLETLFEDQKKSERIIKEIDNWARRKVGEKAEILETEIQIETAQTHKKSSSQHETMSNMNGKAEIVTDLKVLNTHIKQKSDKQKAHRDTNTECSSNDSKCVPENRQECKKSPKKQTSPCNKGDKTHTKGQNTKIQERRKSHSKVEDVDHTHGSKHRDVKSTDETHKEKSRTNGGNNDKCEETVATKTQCGEVQTRKIGNGENGNNTVKKSPVSGELGEKSKKIFHTNIENENNNVKKEVEIRELEDKSKKSSNTENITTKSLVDGTISSKITKVKSECSKESADTSNQKKECDGNGFVSKRKSIEKDEAQTDNHEKRAKSDVDVGKNCIVQKVTVNEVSSTEITEVATAAHDMLGDVTIASGSNTATTKYNPATFAQTPKRRRTAGDTSSDDSEVMSKPRRRKHCKMCVEENDDDECVSFTVPTTMPHPSAVNHVDAERRNEDIIDILQNDRPNESNDNLPAPQTPTSLPANISHDAAYEEIDTRLQLMFASPKPADKTSTNSSLSVASQVKVQLLQPTLETSAVAIDVTDNDVPAEIGLPVTKAPVDDAKPPADFSVTDTFLSDISANSYLASDMNVTINETNHSGVNANSSFSDSNVSTKHISLGSSDYRFEKVSENVVNLFITRKRRGKRKSTATITTNTVSAT</sequence>
<feature type="compositionally biased region" description="Basic and acidic residues" evidence="2">
    <location>
        <begin position="362"/>
        <end position="385"/>
    </location>
</feature>
<protein>
    <submittedName>
        <fullName evidence="3">CASP8-associated protein 2</fullName>
    </submittedName>
</protein>
<feature type="compositionally biased region" description="Basic and acidic residues" evidence="2">
    <location>
        <begin position="244"/>
        <end position="327"/>
    </location>
</feature>
<feature type="region of interest" description="Disordered" evidence="2">
    <location>
        <begin position="1687"/>
        <end position="1707"/>
    </location>
</feature>
<feature type="region of interest" description="Disordered" evidence="2">
    <location>
        <begin position="1488"/>
        <end position="1629"/>
    </location>
</feature>
<feature type="region of interest" description="Disordered" evidence="2">
    <location>
        <begin position="1786"/>
        <end position="1811"/>
    </location>
</feature>
<feature type="coiled-coil region" evidence="1">
    <location>
        <begin position="1131"/>
        <end position="1162"/>
    </location>
</feature>
<feature type="region of interest" description="Disordered" evidence="2">
    <location>
        <begin position="426"/>
        <end position="449"/>
    </location>
</feature>
<organism evidence="3">
    <name type="scientific">Zeugodacus cucurbitae</name>
    <name type="common">Melon fruit fly</name>
    <name type="synonym">Bactrocera cucurbitae</name>
    <dbReference type="NCBI Taxonomy" id="28588"/>
    <lineage>
        <taxon>Eukaryota</taxon>
        <taxon>Metazoa</taxon>
        <taxon>Ecdysozoa</taxon>
        <taxon>Arthropoda</taxon>
        <taxon>Hexapoda</taxon>
        <taxon>Insecta</taxon>
        <taxon>Pterygota</taxon>
        <taxon>Neoptera</taxon>
        <taxon>Endopterygota</taxon>
        <taxon>Diptera</taxon>
        <taxon>Brachycera</taxon>
        <taxon>Muscomorpha</taxon>
        <taxon>Tephritoidea</taxon>
        <taxon>Tephritidae</taxon>
        <taxon>Zeugodacus</taxon>
        <taxon>Zeugodacus</taxon>
    </lineage>
</organism>
<feature type="compositionally biased region" description="Basic and acidic residues" evidence="2">
    <location>
        <begin position="1687"/>
        <end position="1705"/>
    </location>
</feature>
<feature type="compositionally biased region" description="Polar residues" evidence="2">
    <location>
        <begin position="889"/>
        <end position="916"/>
    </location>
</feature>
<feature type="compositionally biased region" description="Basic and acidic residues" evidence="2">
    <location>
        <begin position="344"/>
        <end position="355"/>
    </location>
</feature>
<feature type="region of interest" description="Disordered" evidence="2">
    <location>
        <begin position="1009"/>
        <end position="1033"/>
    </location>
</feature>
<feature type="region of interest" description="Disordered" evidence="2">
    <location>
        <begin position="1862"/>
        <end position="1883"/>
    </location>
</feature>
<proteinExistence type="predicted"/>
<feature type="compositionally biased region" description="Basic and acidic residues" evidence="2">
    <location>
        <begin position="1512"/>
        <end position="1522"/>
    </location>
</feature>
<feature type="region of interest" description="Disordered" evidence="2">
    <location>
        <begin position="1356"/>
        <end position="1386"/>
    </location>
</feature>
<feature type="compositionally biased region" description="Basic and acidic residues" evidence="2">
    <location>
        <begin position="170"/>
        <end position="236"/>
    </location>
</feature>
<evidence type="ECO:0000256" key="2">
    <source>
        <dbReference type="SAM" id="MobiDB-lite"/>
    </source>
</evidence>
<feature type="compositionally biased region" description="Basic and acidic residues" evidence="2">
    <location>
        <begin position="1546"/>
        <end position="1563"/>
    </location>
</feature>
<evidence type="ECO:0000313" key="3">
    <source>
        <dbReference type="EMBL" id="JAD08296.1"/>
    </source>
</evidence>